<dbReference type="SUPFAM" id="SSF56112">
    <property type="entry name" value="Protein kinase-like (PK-like)"/>
    <property type="match status" value="1"/>
</dbReference>
<gene>
    <name evidence="1" type="ORF">Fmac_005470</name>
</gene>
<reference evidence="1 2" key="1">
    <citation type="submission" date="2024-08" db="EMBL/GenBank/DDBJ databases">
        <title>Insights into the chromosomal genome structure of Flemingia macrophylla.</title>
        <authorList>
            <person name="Ding Y."/>
            <person name="Zhao Y."/>
            <person name="Bi W."/>
            <person name="Wu M."/>
            <person name="Zhao G."/>
            <person name="Gong Y."/>
            <person name="Li W."/>
            <person name="Zhang P."/>
        </authorList>
    </citation>
    <scope>NUCLEOTIDE SEQUENCE [LARGE SCALE GENOMIC DNA]</scope>
    <source>
        <strain evidence="1">DYQJB</strain>
        <tissue evidence="1">Leaf</tissue>
    </source>
</reference>
<protein>
    <recommendedName>
        <fullName evidence="3">Protein kinase domain-containing protein</fullName>
    </recommendedName>
</protein>
<dbReference type="Gene3D" id="1.10.510.10">
    <property type="entry name" value="Transferase(Phosphotransferase) domain 1"/>
    <property type="match status" value="1"/>
</dbReference>
<proteinExistence type="predicted"/>
<accession>A0ABD1N7Y9</accession>
<evidence type="ECO:0008006" key="3">
    <source>
        <dbReference type="Google" id="ProtNLM"/>
    </source>
</evidence>
<dbReference type="EMBL" id="JBGMDY010000002">
    <property type="protein sequence ID" value="KAL2344185.1"/>
    <property type="molecule type" value="Genomic_DNA"/>
</dbReference>
<dbReference type="InterPro" id="IPR011009">
    <property type="entry name" value="Kinase-like_dom_sf"/>
</dbReference>
<evidence type="ECO:0000313" key="1">
    <source>
        <dbReference type="EMBL" id="KAL2344185.1"/>
    </source>
</evidence>
<dbReference type="Proteomes" id="UP001603857">
    <property type="component" value="Unassembled WGS sequence"/>
</dbReference>
<organism evidence="1 2">
    <name type="scientific">Flemingia macrophylla</name>
    <dbReference type="NCBI Taxonomy" id="520843"/>
    <lineage>
        <taxon>Eukaryota</taxon>
        <taxon>Viridiplantae</taxon>
        <taxon>Streptophyta</taxon>
        <taxon>Embryophyta</taxon>
        <taxon>Tracheophyta</taxon>
        <taxon>Spermatophyta</taxon>
        <taxon>Magnoliopsida</taxon>
        <taxon>eudicotyledons</taxon>
        <taxon>Gunneridae</taxon>
        <taxon>Pentapetalae</taxon>
        <taxon>rosids</taxon>
        <taxon>fabids</taxon>
        <taxon>Fabales</taxon>
        <taxon>Fabaceae</taxon>
        <taxon>Papilionoideae</taxon>
        <taxon>50 kb inversion clade</taxon>
        <taxon>NPAAA clade</taxon>
        <taxon>indigoferoid/millettioid clade</taxon>
        <taxon>Phaseoleae</taxon>
        <taxon>Flemingia</taxon>
    </lineage>
</organism>
<evidence type="ECO:0000313" key="2">
    <source>
        <dbReference type="Proteomes" id="UP001603857"/>
    </source>
</evidence>
<keyword evidence="2" id="KW-1185">Reference proteome</keyword>
<comment type="caution">
    <text evidence="1">The sequence shown here is derived from an EMBL/GenBank/DDBJ whole genome shotgun (WGS) entry which is preliminary data.</text>
</comment>
<dbReference type="AlphaFoldDB" id="A0ABD1N7Y9"/>
<name>A0ABD1N7Y9_9FABA</name>
<sequence>MGRLKKMEMADKLYELDSIKEMTKFKTRTFSIRVSHVNAKTFFCFSRFPQAILSTLPLTIPLPLLCFYSDAPLSLLIVDVWSCGVTLYGMLVGAYPFEDPNEPKNFQKTIQLQASNVHPNTKDKGL</sequence>